<dbReference type="AlphaFoldDB" id="A0A923T8J6"/>
<reference evidence="1" key="1">
    <citation type="submission" date="2020-08" db="EMBL/GenBank/DDBJ databases">
        <title>Lewinella bacteria from marine environments.</title>
        <authorList>
            <person name="Zhong Y."/>
        </authorList>
    </citation>
    <scope>NUCLEOTIDE SEQUENCE</scope>
    <source>
        <strain evidence="1">KCTC 42187</strain>
    </source>
</reference>
<evidence type="ECO:0000313" key="1">
    <source>
        <dbReference type="EMBL" id="MBC6995695.1"/>
    </source>
</evidence>
<gene>
    <name evidence="1" type="ORF">H9S92_16130</name>
</gene>
<sequence>MILKKRLFEREEPSEDAKKIFIFCEGKKRENAYFNYFKAIDSRINIEVYELSGQEDNSPWGLYKIAVSSIYGDPKNNILPKYEARPSDEVWLVIDLDTDKFDSRTPQIAHINAAIATKSNWALVKSNPCFEVWLYYHHLSAKPEIENIDTCRAWKSYVNTEIPGGFDSRKHPLLISTAIANAVANFSPNQLEVGTTEVHLLGQSIYHTIKDKIDAILGAL</sequence>
<evidence type="ECO:0000313" key="2">
    <source>
        <dbReference type="Proteomes" id="UP000650081"/>
    </source>
</evidence>
<dbReference type="Proteomes" id="UP000650081">
    <property type="component" value="Unassembled WGS sequence"/>
</dbReference>
<proteinExistence type="predicted"/>
<dbReference type="EMBL" id="JACSIT010000141">
    <property type="protein sequence ID" value="MBC6995695.1"/>
    <property type="molecule type" value="Genomic_DNA"/>
</dbReference>
<protein>
    <submittedName>
        <fullName evidence="1">RloB domain-containing protein</fullName>
    </submittedName>
</protein>
<accession>A0A923T8J6</accession>
<keyword evidence="2" id="KW-1185">Reference proteome</keyword>
<dbReference type="InterPro" id="IPR025591">
    <property type="entry name" value="RloB"/>
</dbReference>
<comment type="caution">
    <text evidence="1">The sequence shown here is derived from an EMBL/GenBank/DDBJ whole genome shotgun (WGS) entry which is preliminary data.</text>
</comment>
<dbReference type="RefSeq" id="WP_187467722.1">
    <property type="nucleotide sequence ID" value="NZ_JACSIT010000141.1"/>
</dbReference>
<organism evidence="1 2">
    <name type="scientific">Neolewinella lacunae</name>
    <dbReference type="NCBI Taxonomy" id="1517758"/>
    <lineage>
        <taxon>Bacteria</taxon>
        <taxon>Pseudomonadati</taxon>
        <taxon>Bacteroidota</taxon>
        <taxon>Saprospiria</taxon>
        <taxon>Saprospirales</taxon>
        <taxon>Lewinellaceae</taxon>
        <taxon>Neolewinella</taxon>
    </lineage>
</organism>
<name>A0A923T8J6_9BACT</name>
<dbReference type="Pfam" id="PF13707">
    <property type="entry name" value="RloB"/>
    <property type="match status" value="1"/>
</dbReference>